<dbReference type="SUPFAM" id="SSF53098">
    <property type="entry name" value="Ribonuclease H-like"/>
    <property type="match status" value="1"/>
</dbReference>
<dbReference type="InterPro" id="IPR037056">
    <property type="entry name" value="RNase_H1_N_sf"/>
</dbReference>
<dbReference type="InterPro" id="IPR012337">
    <property type="entry name" value="RNaseH-like_sf"/>
</dbReference>
<dbReference type="InterPro" id="IPR036397">
    <property type="entry name" value="RNaseH_sf"/>
</dbReference>
<dbReference type="PROSITE" id="PS50879">
    <property type="entry name" value="RNASE_H_1"/>
    <property type="match status" value="1"/>
</dbReference>
<dbReference type="InterPro" id="IPR002156">
    <property type="entry name" value="RNaseH_domain"/>
</dbReference>
<gene>
    <name evidence="3" type="ORF">HQ43_06265</name>
</gene>
<dbReference type="EMBL" id="JQZV01000013">
    <property type="protein sequence ID" value="KGN91698.1"/>
    <property type="molecule type" value="Genomic_DNA"/>
</dbReference>
<keyword evidence="1" id="KW-0963">Cytoplasm</keyword>
<organism evidence="3 4">
    <name type="scientific">Porphyromonas canoris</name>
    <dbReference type="NCBI Taxonomy" id="36875"/>
    <lineage>
        <taxon>Bacteria</taxon>
        <taxon>Pseudomonadati</taxon>
        <taxon>Bacteroidota</taxon>
        <taxon>Bacteroidia</taxon>
        <taxon>Bacteroidales</taxon>
        <taxon>Porphyromonadaceae</taxon>
        <taxon>Porphyromonas</taxon>
    </lineage>
</organism>
<feature type="domain" description="RNase H type-1" evidence="2">
    <location>
        <begin position="84"/>
        <end position="219"/>
    </location>
</feature>
<comment type="caution">
    <text evidence="3">The sequence shown here is derived from an EMBL/GenBank/DDBJ whole genome shotgun (WGS) entry which is preliminary data.</text>
</comment>
<evidence type="ECO:0000259" key="2">
    <source>
        <dbReference type="PROSITE" id="PS50879"/>
    </source>
</evidence>
<keyword evidence="4" id="KW-1185">Reference proteome</keyword>
<keyword evidence="1" id="KW-0460">Magnesium</keyword>
<keyword evidence="1" id="KW-0378">Hydrolase</keyword>
<accession>A0ABR4XJ41</accession>
<comment type="similarity">
    <text evidence="1">Belongs to the RNase H family.</text>
</comment>
<keyword evidence="1" id="KW-0255">Endonuclease</keyword>
<dbReference type="Pfam" id="PF00075">
    <property type="entry name" value="RNase_H"/>
    <property type="match status" value="1"/>
</dbReference>
<comment type="function">
    <text evidence="1">Endonuclease that specifically degrades the RNA of RNA-DNA hybrids.</text>
</comment>
<proteinExistence type="inferred from homology"/>
<dbReference type="Proteomes" id="UP000030101">
    <property type="component" value="Unassembled WGS sequence"/>
</dbReference>
<dbReference type="InterPro" id="IPR009027">
    <property type="entry name" value="Ribosomal_bL9/RNase_H1_N"/>
</dbReference>
<dbReference type="EC" id="3.1.26.4" evidence="1"/>
<comment type="subcellular location">
    <subcellularLocation>
        <location evidence="1">Cytoplasm</location>
    </subcellularLocation>
</comment>
<dbReference type="SUPFAM" id="SSF55658">
    <property type="entry name" value="L9 N-domain-like"/>
    <property type="match status" value="1"/>
</dbReference>
<keyword evidence="1" id="KW-0479">Metal-binding</keyword>
<sequence>MKQKSKKTYIVWSGRTPGIYLSWNDCKKEVIGVDGAKYKSFEDISEQEAEAILEAGASAYLSTKRSSTERKTNSISQERTKEQEVEWQSIAVDAACSGSPGKMEYRGVWTSTGESVFSSKVYPCGTNNIGEFLAIVHALAWMEQQGHNFTIYSDSRTAMVWIRKKECGSKLAKNSKTELLWSHIRRAEEWLRTHDLSKYKILKWETDRWGEIPADYGRK</sequence>
<evidence type="ECO:0000313" key="3">
    <source>
        <dbReference type="EMBL" id="KGN91698.1"/>
    </source>
</evidence>
<evidence type="ECO:0000313" key="4">
    <source>
        <dbReference type="Proteomes" id="UP000030101"/>
    </source>
</evidence>
<comment type="catalytic activity">
    <reaction evidence="1">
        <text>Endonucleolytic cleavage to 5'-phosphomonoester.</text>
        <dbReference type="EC" id="3.1.26.4"/>
    </reaction>
</comment>
<reference evidence="3 4" key="1">
    <citation type="submission" date="2014-08" db="EMBL/GenBank/DDBJ databases">
        <title>Porphyromonas canoris strain:OH2762 Genome sequencing.</title>
        <authorList>
            <person name="Wallis C."/>
            <person name="Deusch O."/>
            <person name="O'Flynn C."/>
            <person name="Davis I."/>
            <person name="Jospin G."/>
            <person name="Darling A.E."/>
            <person name="Coil D.A."/>
            <person name="Alexiev A."/>
            <person name="Horsfall A."/>
            <person name="Kirkwood N."/>
            <person name="Harris S."/>
            <person name="Eisen J.A."/>
        </authorList>
    </citation>
    <scope>NUCLEOTIDE SEQUENCE [LARGE SCALE GENOMIC DNA]</scope>
    <source>
        <strain evidence="4">COT-108 OH2762</strain>
    </source>
</reference>
<dbReference type="Gene3D" id="3.30.420.10">
    <property type="entry name" value="Ribonuclease H-like superfamily/Ribonuclease H"/>
    <property type="match status" value="1"/>
</dbReference>
<protein>
    <recommendedName>
        <fullName evidence="1">Ribonuclease H</fullName>
        <ecNumber evidence="1">3.1.26.4</ecNumber>
    </recommendedName>
</protein>
<dbReference type="InterPro" id="IPR017290">
    <property type="entry name" value="RNase_H_bac"/>
</dbReference>
<dbReference type="InterPro" id="IPR011320">
    <property type="entry name" value="RNase_H1_N"/>
</dbReference>
<dbReference type="Pfam" id="PF01693">
    <property type="entry name" value="Cauli_VI"/>
    <property type="match status" value="1"/>
</dbReference>
<keyword evidence="1" id="KW-0540">Nuclease</keyword>
<name>A0ABR4XJ41_9PORP</name>
<dbReference type="RefSeq" id="WP_036791059.1">
    <property type="nucleotide sequence ID" value="NZ_JQZV01000013.1"/>
</dbReference>
<evidence type="ECO:0000256" key="1">
    <source>
        <dbReference type="PIRNR" id="PIRNR037839"/>
    </source>
</evidence>
<dbReference type="PIRSF" id="PIRSF037839">
    <property type="entry name" value="Ribonuclease_H"/>
    <property type="match status" value="1"/>
</dbReference>
<dbReference type="Gene3D" id="3.40.970.10">
    <property type="entry name" value="Ribonuclease H1, N-terminal domain"/>
    <property type="match status" value="1"/>
</dbReference>